<organism evidence="2 3">
    <name type="scientific">Fusarium oxysporum f. sp. cubense</name>
    <dbReference type="NCBI Taxonomy" id="61366"/>
    <lineage>
        <taxon>Eukaryota</taxon>
        <taxon>Fungi</taxon>
        <taxon>Dikarya</taxon>
        <taxon>Ascomycota</taxon>
        <taxon>Pezizomycotina</taxon>
        <taxon>Sordariomycetes</taxon>
        <taxon>Hypocreomycetidae</taxon>
        <taxon>Hypocreales</taxon>
        <taxon>Nectriaceae</taxon>
        <taxon>Fusarium</taxon>
        <taxon>Fusarium oxysporum species complex</taxon>
    </lineage>
</organism>
<evidence type="ECO:0000313" key="2">
    <source>
        <dbReference type="EMBL" id="TXC08874.1"/>
    </source>
</evidence>
<dbReference type="EMBL" id="VMNF01000005">
    <property type="protein sequence ID" value="TXC08874.1"/>
    <property type="molecule type" value="Genomic_DNA"/>
</dbReference>
<dbReference type="Proteomes" id="UP000321331">
    <property type="component" value="Unassembled WGS sequence"/>
</dbReference>
<reference evidence="2 3" key="1">
    <citation type="submission" date="2019-07" db="EMBL/GenBank/DDBJ databases">
        <title>The First High-Quality Draft Genome Sequence of the Causal Agent of the Current Panama Disease Epidemic.</title>
        <authorList>
            <person name="Warmington R.J."/>
            <person name="Kay W."/>
            <person name="Jeffries A."/>
            <person name="Bebber D."/>
            <person name="Moore K."/>
            <person name="Studholme D.J."/>
        </authorList>
    </citation>
    <scope>NUCLEOTIDE SEQUENCE [LARGE SCALE GENOMIC DNA]</scope>
    <source>
        <strain evidence="2 3">TR4</strain>
    </source>
</reference>
<feature type="compositionally biased region" description="Low complexity" evidence="1">
    <location>
        <begin position="23"/>
        <end position="36"/>
    </location>
</feature>
<protein>
    <submittedName>
        <fullName evidence="2">Uncharacterized protein</fullName>
    </submittedName>
</protein>
<sequence>MCMPFSTRLQDPVDPPPRYYKNYSSEYPVSSSSAYSRQRDQTRANEINEMNAASKEARARNKTQKRSFVFHNPGGRGSTHHHGGFMGAMAGGAGGGGGGVGGF</sequence>
<comment type="caution">
    <text evidence="2">The sequence shown here is derived from an EMBL/GenBank/DDBJ whole genome shotgun (WGS) entry which is preliminary data.</text>
</comment>
<dbReference type="AlphaFoldDB" id="A0A5C6TEW2"/>
<feature type="region of interest" description="Disordered" evidence="1">
    <location>
        <begin position="1"/>
        <end position="86"/>
    </location>
</feature>
<gene>
    <name evidence="2" type="ORF">FocTR4_00003696</name>
</gene>
<accession>A0A5C6TEW2</accession>
<evidence type="ECO:0000313" key="3">
    <source>
        <dbReference type="Proteomes" id="UP000321331"/>
    </source>
</evidence>
<evidence type="ECO:0000256" key="1">
    <source>
        <dbReference type="SAM" id="MobiDB-lite"/>
    </source>
</evidence>
<proteinExistence type="predicted"/>
<name>A0A5C6TEW2_FUSOC</name>